<evidence type="ECO:0000313" key="2">
    <source>
        <dbReference type="Proteomes" id="UP000261111"/>
    </source>
</evidence>
<dbReference type="RefSeq" id="WP_025654127.1">
    <property type="nucleotide sequence ID" value="NZ_QVIA01000029.1"/>
</dbReference>
<comment type="caution">
    <text evidence="1">The sequence shown here is derived from an EMBL/GenBank/DDBJ whole genome shotgun (WGS) entry which is preliminary data.</text>
</comment>
<dbReference type="GeneID" id="93332162"/>
<organism evidence="1 2">
    <name type="scientific">Hungatella hathewayi</name>
    <dbReference type="NCBI Taxonomy" id="154046"/>
    <lineage>
        <taxon>Bacteria</taxon>
        <taxon>Bacillati</taxon>
        <taxon>Bacillota</taxon>
        <taxon>Clostridia</taxon>
        <taxon>Lachnospirales</taxon>
        <taxon>Lachnospiraceae</taxon>
        <taxon>Hungatella</taxon>
    </lineage>
</organism>
<reference evidence="1 2" key="1">
    <citation type="submission" date="2018-08" db="EMBL/GenBank/DDBJ databases">
        <title>A genome reference for cultivated species of the human gut microbiota.</title>
        <authorList>
            <person name="Zou Y."/>
            <person name="Xue W."/>
            <person name="Luo G."/>
        </authorList>
    </citation>
    <scope>NUCLEOTIDE SEQUENCE [LARGE SCALE GENOMIC DNA]</scope>
    <source>
        <strain evidence="1 2">AF19-21</strain>
    </source>
</reference>
<dbReference type="Proteomes" id="UP000261111">
    <property type="component" value="Unassembled WGS sequence"/>
</dbReference>
<name>A0A3E2WID5_9FIRM</name>
<dbReference type="AlphaFoldDB" id="A0A3E2WID5"/>
<accession>A0A3E2WID5</accession>
<proteinExistence type="predicted"/>
<protein>
    <submittedName>
        <fullName evidence="1">Uncharacterized protein</fullName>
    </submittedName>
</protein>
<gene>
    <name evidence="1" type="ORF">DWX41_19755</name>
</gene>
<evidence type="ECO:0000313" key="1">
    <source>
        <dbReference type="EMBL" id="RGC26133.1"/>
    </source>
</evidence>
<dbReference type="EMBL" id="QVIA01000029">
    <property type="protein sequence ID" value="RGC26133.1"/>
    <property type="molecule type" value="Genomic_DNA"/>
</dbReference>
<sequence>MVFVVSIWPVLDSEEKRREIHKILEDGGTVRKKVETKLTRLGLRNFMLQIYGEQKWTGNLRNRFKHLDKYLNIRYKENSSLLTYVCEFGSRDDLTAAEGQIRSICESEEDTFYVSGDSQKTELILELLENEHNFMLMNYYEPDLYRMFTKNLSKMKKFGAACGISPRDYLIVSDAVLALFNIEPFAQISWIPIGKEDGKLNKLNRREYEGILGDWQEEIYKPENQVTFLGFRFISLDMLRKMNIEKKGHF</sequence>